<evidence type="ECO:0000313" key="1">
    <source>
        <dbReference type="EMBL" id="CAB5214094.1"/>
    </source>
</evidence>
<organism evidence="1">
    <name type="scientific">uncultured Caudovirales phage</name>
    <dbReference type="NCBI Taxonomy" id="2100421"/>
    <lineage>
        <taxon>Viruses</taxon>
        <taxon>Duplodnaviria</taxon>
        <taxon>Heunggongvirae</taxon>
        <taxon>Uroviricota</taxon>
        <taxon>Caudoviricetes</taxon>
        <taxon>Peduoviridae</taxon>
        <taxon>Maltschvirus</taxon>
        <taxon>Maltschvirus maltsch</taxon>
    </lineage>
</organism>
<dbReference type="Gene3D" id="1.10.10.10">
    <property type="entry name" value="Winged helix-like DNA-binding domain superfamily/Winged helix DNA-binding domain"/>
    <property type="match status" value="1"/>
</dbReference>
<gene>
    <name evidence="1" type="ORF">UFOVP185_13</name>
</gene>
<dbReference type="InterPro" id="IPR011991">
    <property type="entry name" value="ArsR-like_HTH"/>
</dbReference>
<protein>
    <submittedName>
        <fullName evidence="1">HTH_ARSR domain containing protein</fullName>
    </submittedName>
</protein>
<accession>A0A6J7WJE2</accession>
<sequence length="198" mass="22774">MKLSKNEFYVVSVEDTINYGIVSAAIIGRVRWWCEYNQKNKVKDRQHNNEWWSGFMSSIVLSEQLGISKKTIETHLSKLLKDGVLIKGVFNKKGYDRTSWYRVNPFPPIKEKVSSNQVIPFTQIKEMDIPKSGTPIPVSISVIKNVKTSVKPPVNPELLVEEQIEELNKLISEDKFETDDARGEAYMLRTKLTKTIKI</sequence>
<proteinExistence type="predicted"/>
<dbReference type="InterPro" id="IPR036388">
    <property type="entry name" value="WH-like_DNA-bd_sf"/>
</dbReference>
<dbReference type="CDD" id="cd00090">
    <property type="entry name" value="HTH_ARSR"/>
    <property type="match status" value="1"/>
</dbReference>
<dbReference type="EMBL" id="LR798242">
    <property type="protein sequence ID" value="CAB5214094.1"/>
    <property type="molecule type" value="Genomic_DNA"/>
</dbReference>
<name>A0A6J7WJE2_9CAUD</name>
<reference evidence="1" key="1">
    <citation type="submission" date="2020-05" db="EMBL/GenBank/DDBJ databases">
        <authorList>
            <person name="Chiriac C."/>
            <person name="Salcher M."/>
            <person name="Ghai R."/>
            <person name="Kavagutti S V."/>
        </authorList>
    </citation>
    <scope>NUCLEOTIDE SEQUENCE</scope>
</reference>